<proteinExistence type="predicted"/>
<dbReference type="Gene3D" id="2.60.40.10">
    <property type="entry name" value="Immunoglobulins"/>
    <property type="match status" value="1"/>
</dbReference>
<dbReference type="InterPro" id="IPR013106">
    <property type="entry name" value="Ig_V-set"/>
</dbReference>
<dbReference type="SMART" id="SM00406">
    <property type="entry name" value="IGv"/>
    <property type="match status" value="1"/>
</dbReference>
<gene>
    <name evidence="2" type="ORF">GDO54_014013</name>
</gene>
<dbReference type="AlphaFoldDB" id="A0AAV3AG16"/>
<dbReference type="InterPro" id="IPR007110">
    <property type="entry name" value="Ig-like_dom"/>
</dbReference>
<dbReference type="Pfam" id="PF07686">
    <property type="entry name" value="V-set"/>
    <property type="match status" value="1"/>
</dbReference>
<evidence type="ECO:0000259" key="1">
    <source>
        <dbReference type="PROSITE" id="PS50835"/>
    </source>
</evidence>
<dbReference type="PANTHER" id="PTHR23267">
    <property type="entry name" value="IMMUNOGLOBULIN LIGHT CHAIN"/>
    <property type="match status" value="1"/>
</dbReference>
<keyword evidence="3" id="KW-1185">Reference proteome</keyword>
<dbReference type="EMBL" id="DYDO01000006">
    <property type="protein sequence ID" value="DBA23057.1"/>
    <property type="molecule type" value="Genomic_DNA"/>
</dbReference>
<organism evidence="2 3">
    <name type="scientific">Pyxicephalus adspersus</name>
    <name type="common">African bullfrog</name>
    <dbReference type="NCBI Taxonomy" id="30357"/>
    <lineage>
        <taxon>Eukaryota</taxon>
        <taxon>Metazoa</taxon>
        <taxon>Chordata</taxon>
        <taxon>Craniata</taxon>
        <taxon>Vertebrata</taxon>
        <taxon>Euteleostomi</taxon>
        <taxon>Amphibia</taxon>
        <taxon>Batrachia</taxon>
        <taxon>Anura</taxon>
        <taxon>Neobatrachia</taxon>
        <taxon>Ranoidea</taxon>
        <taxon>Pyxicephalidae</taxon>
        <taxon>Pyxicephalinae</taxon>
        <taxon>Pyxicephalus</taxon>
    </lineage>
</organism>
<evidence type="ECO:0000313" key="3">
    <source>
        <dbReference type="Proteomes" id="UP001181693"/>
    </source>
</evidence>
<protein>
    <recommendedName>
        <fullName evidence="1">Ig-like domain-containing protein</fullName>
    </recommendedName>
</protein>
<dbReference type="PROSITE" id="PS50835">
    <property type="entry name" value="IG_LIKE"/>
    <property type="match status" value="1"/>
</dbReference>
<dbReference type="InterPro" id="IPR036179">
    <property type="entry name" value="Ig-like_dom_sf"/>
</dbReference>
<reference evidence="2" key="1">
    <citation type="thesis" date="2020" institute="ProQuest LLC" country="789 East Eisenhower Parkway, Ann Arbor, MI, USA">
        <title>Comparative Genomics and Chromosome Evolution.</title>
        <authorList>
            <person name="Mudd A.B."/>
        </authorList>
    </citation>
    <scope>NUCLEOTIDE SEQUENCE</scope>
    <source>
        <strain evidence="2">1538</strain>
        <tissue evidence="2">Blood</tissue>
    </source>
</reference>
<name>A0AAV3AG16_PYXAD</name>
<sequence length="113" mass="11975">MSGSPGESVRITCDRSGGSVAGGNYPSWYLQTLGSAPKLIVGSSSTTNQNSRPPGISDRFSGSISGGSAVLSIDRLENDDEGMNYCGLYAGSGVSTVMYKIREVRHKQDIYFL</sequence>
<feature type="domain" description="Ig-like" evidence="1">
    <location>
        <begin position="1"/>
        <end position="86"/>
    </location>
</feature>
<dbReference type="Proteomes" id="UP001181693">
    <property type="component" value="Unassembled WGS sequence"/>
</dbReference>
<comment type="caution">
    <text evidence="2">The sequence shown here is derived from an EMBL/GenBank/DDBJ whole genome shotgun (WGS) entry which is preliminary data.</text>
</comment>
<dbReference type="InterPro" id="IPR013783">
    <property type="entry name" value="Ig-like_fold"/>
</dbReference>
<accession>A0AAV3AG16</accession>
<dbReference type="InterPro" id="IPR050150">
    <property type="entry name" value="IgV_Light_Chain"/>
</dbReference>
<evidence type="ECO:0000313" key="2">
    <source>
        <dbReference type="EMBL" id="DBA23057.1"/>
    </source>
</evidence>
<dbReference type="SUPFAM" id="SSF48726">
    <property type="entry name" value="Immunoglobulin"/>
    <property type="match status" value="1"/>
</dbReference>